<name>A0A5J5IJC0_9BACT</name>
<evidence type="ECO:0000256" key="5">
    <source>
        <dbReference type="SAM" id="Coils"/>
    </source>
</evidence>
<dbReference type="InterPro" id="IPR036097">
    <property type="entry name" value="HisK_dim/P_sf"/>
</dbReference>
<evidence type="ECO:0000256" key="2">
    <source>
        <dbReference type="ARBA" id="ARBA00012438"/>
    </source>
</evidence>
<dbReference type="Gene3D" id="1.25.40.10">
    <property type="entry name" value="Tetratricopeptide repeat domain"/>
    <property type="match status" value="2"/>
</dbReference>
<dbReference type="PROSITE" id="PS50005">
    <property type="entry name" value="TPR"/>
    <property type="match status" value="1"/>
</dbReference>
<dbReference type="SMART" id="SM00387">
    <property type="entry name" value="HATPase_c"/>
    <property type="match status" value="1"/>
</dbReference>
<evidence type="ECO:0000256" key="1">
    <source>
        <dbReference type="ARBA" id="ARBA00000085"/>
    </source>
</evidence>
<evidence type="ECO:0000313" key="9">
    <source>
        <dbReference type="Proteomes" id="UP000326903"/>
    </source>
</evidence>
<dbReference type="PROSITE" id="PS50109">
    <property type="entry name" value="HIS_KIN"/>
    <property type="match status" value="1"/>
</dbReference>
<evidence type="ECO:0000256" key="3">
    <source>
        <dbReference type="ARBA" id="ARBA00022553"/>
    </source>
</evidence>
<comment type="caution">
    <text evidence="8">The sequence shown here is derived from an EMBL/GenBank/DDBJ whole genome shotgun (WGS) entry which is preliminary data.</text>
</comment>
<evidence type="ECO:0000313" key="8">
    <source>
        <dbReference type="EMBL" id="KAA9041150.1"/>
    </source>
</evidence>
<dbReference type="InterPro" id="IPR004358">
    <property type="entry name" value="Sig_transdc_His_kin-like_C"/>
</dbReference>
<keyword evidence="3" id="KW-0597">Phosphoprotein</keyword>
<dbReference type="SUPFAM" id="SSF47384">
    <property type="entry name" value="Homodimeric domain of signal transducing histidine kinase"/>
    <property type="match status" value="1"/>
</dbReference>
<keyword evidence="6" id="KW-1133">Transmembrane helix</keyword>
<feature type="domain" description="Histidine kinase" evidence="7">
    <location>
        <begin position="415"/>
        <end position="652"/>
    </location>
</feature>
<dbReference type="InterPro" id="IPR003594">
    <property type="entry name" value="HATPase_dom"/>
</dbReference>
<dbReference type="SUPFAM" id="SSF55874">
    <property type="entry name" value="ATPase domain of HSP90 chaperone/DNA topoisomerase II/histidine kinase"/>
    <property type="match status" value="1"/>
</dbReference>
<dbReference type="InterPro" id="IPR036890">
    <property type="entry name" value="HATPase_C_sf"/>
</dbReference>
<dbReference type="GO" id="GO:0000155">
    <property type="term" value="F:phosphorelay sensor kinase activity"/>
    <property type="evidence" value="ECO:0007669"/>
    <property type="project" value="InterPro"/>
</dbReference>
<keyword evidence="5" id="KW-0175">Coiled coil</keyword>
<dbReference type="Pfam" id="PF02518">
    <property type="entry name" value="HATPase_c"/>
    <property type="match status" value="1"/>
</dbReference>
<comment type="catalytic activity">
    <reaction evidence="1">
        <text>ATP + protein L-histidine = ADP + protein N-phospho-L-histidine.</text>
        <dbReference type="EC" id="2.7.13.3"/>
    </reaction>
</comment>
<dbReference type="EMBL" id="VYQF01000001">
    <property type="protein sequence ID" value="KAA9041150.1"/>
    <property type="molecule type" value="Genomic_DNA"/>
</dbReference>
<sequence>MIKTFTLTILLAFVCSVGFTQTKEAIDSLQHQLATAKDDTSRINAQIALCLLYRLGNTDSSMIYGQQALESAEKIKYVRGQINVLGFMSIVTGQRGNLPKSMEQGFRSLQLAQQFHLETLNGAALDGIGEDYITLKDYTKAISYLRKYILIEEKGMNDEGLAYAYYDMGVAFEGLNQLDSAKFYEKKAIETFGKYHREEPLVYQTIGDIKIKSGNPGEALNYYQKSLQIALKNNESRALAYAYNKIAALYKTANQSDSAIYYAQKGFEESKLINQKKTILEAATLLADLYEPKDTKTSLQYLKIANAYKDSIFGTGNIEAVQTLVAHEEQRQKEIEAARVAYQNQLKQYALIAGLAILLLIAFFLYRNNRKEKEAKKLLQNKNEVIEQTLNHLKSTQAQLIQSEKMASLGELTAGIAHEIQNPLNFVNNFSEVNSEMIDELKNELATGNLQLANEIADDIKSNEQKIIHHGKRADAIVKSMLQHSRESSGKKEPTDINALCDEYLRLSYHGLRSKDNGFNAEIKTDFDPSIGKINIVPQDIGRVLLNLFNNAFYAVNKRQEAQGKEHEPSVSVTTNKSGNSVLITVRDNGGGIPESIKEKIFQPFFTTKPTGSGTGLGLSLSYDIVKAHGGEIKVESKEGEGSKFIIQLPVV</sequence>
<dbReference type="InterPro" id="IPR011990">
    <property type="entry name" value="TPR-like_helical_dom_sf"/>
</dbReference>
<organism evidence="8 9">
    <name type="scientific">Ginsengibacter hankyongi</name>
    <dbReference type="NCBI Taxonomy" id="2607284"/>
    <lineage>
        <taxon>Bacteria</taxon>
        <taxon>Pseudomonadati</taxon>
        <taxon>Bacteroidota</taxon>
        <taxon>Chitinophagia</taxon>
        <taxon>Chitinophagales</taxon>
        <taxon>Chitinophagaceae</taxon>
        <taxon>Ginsengibacter</taxon>
    </lineage>
</organism>
<keyword evidence="4" id="KW-0802">TPR repeat</keyword>
<dbReference type="InterPro" id="IPR019734">
    <property type="entry name" value="TPR_rpt"/>
</dbReference>
<dbReference type="Gene3D" id="1.10.287.130">
    <property type="match status" value="1"/>
</dbReference>
<keyword evidence="9" id="KW-1185">Reference proteome</keyword>
<dbReference type="InterPro" id="IPR005467">
    <property type="entry name" value="His_kinase_dom"/>
</dbReference>
<feature type="coiled-coil region" evidence="5">
    <location>
        <begin position="368"/>
        <end position="399"/>
    </location>
</feature>
<keyword evidence="6" id="KW-0812">Transmembrane</keyword>
<keyword evidence="6" id="KW-0472">Membrane</keyword>
<protein>
    <recommendedName>
        <fullName evidence="2">histidine kinase</fullName>
        <ecNumber evidence="2">2.7.13.3</ecNumber>
    </recommendedName>
</protein>
<dbReference type="AlphaFoldDB" id="A0A5J5IJC0"/>
<dbReference type="PRINTS" id="PR00344">
    <property type="entry name" value="BCTRLSENSOR"/>
</dbReference>
<dbReference type="CDD" id="cd00082">
    <property type="entry name" value="HisKA"/>
    <property type="match status" value="1"/>
</dbReference>
<reference evidence="8 9" key="1">
    <citation type="submission" date="2019-09" db="EMBL/GenBank/DDBJ databases">
        <title>Draft genome sequence of Ginsengibacter sp. BR5-29.</title>
        <authorList>
            <person name="Im W.-T."/>
        </authorList>
    </citation>
    <scope>NUCLEOTIDE SEQUENCE [LARGE SCALE GENOMIC DNA]</scope>
    <source>
        <strain evidence="8 9">BR5-29</strain>
    </source>
</reference>
<proteinExistence type="predicted"/>
<dbReference type="EC" id="2.7.13.3" evidence="2"/>
<dbReference type="PANTHER" id="PTHR43065">
    <property type="entry name" value="SENSOR HISTIDINE KINASE"/>
    <property type="match status" value="1"/>
</dbReference>
<feature type="repeat" description="TPR" evidence="4">
    <location>
        <begin position="200"/>
        <end position="233"/>
    </location>
</feature>
<dbReference type="SMART" id="SM00028">
    <property type="entry name" value="TPR"/>
    <property type="match status" value="4"/>
</dbReference>
<dbReference type="Pfam" id="PF13424">
    <property type="entry name" value="TPR_12"/>
    <property type="match status" value="1"/>
</dbReference>
<dbReference type="Pfam" id="PF13181">
    <property type="entry name" value="TPR_8"/>
    <property type="match status" value="1"/>
</dbReference>
<dbReference type="PANTHER" id="PTHR43065:SF42">
    <property type="entry name" value="TWO-COMPONENT SENSOR PPRA"/>
    <property type="match status" value="1"/>
</dbReference>
<dbReference type="Gene3D" id="3.30.565.10">
    <property type="entry name" value="Histidine kinase-like ATPase, C-terminal domain"/>
    <property type="match status" value="1"/>
</dbReference>
<dbReference type="Proteomes" id="UP000326903">
    <property type="component" value="Unassembled WGS sequence"/>
</dbReference>
<accession>A0A5J5IJC0</accession>
<gene>
    <name evidence="8" type="ORF">FW778_03685</name>
</gene>
<evidence type="ECO:0000256" key="4">
    <source>
        <dbReference type="PROSITE-ProRule" id="PRU00339"/>
    </source>
</evidence>
<dbReference type="InterPro" id="IPR003661">
    <property type="entry name" value="HisK_dim/P_dom"/>
</dbReference>
<evidence type="ECO:0000259" key="7">
    <source>
        <dbReference type="PROSITE" id="PS50109"/>
    </source>
</evidence>
<dbReference type="SUPFAM" id="SSF48452">
    <property type="entry name" value="TPR-like"/>
    <property type="match status" value="2"/>
</dbReference>
<dbReference type="RefSeq" id="WP_150413239.1">
    <property type="nucleotide sequence ID" value="NZ_VYQF01000001.1"/>
</dbReference>
<evidence type="ECO:0000256" key="6">
    <source>
        <dbReference type="SAM" id="Phobius"/>
    </source>
</evidence>
<feature type="transmembrane region" description="Helical" evidence="6">
    <location>
        <begin position="349"/>
        <end position="366"/>
    </location>
</feature>